<evidence type="ECO:0000313" key="2">
    <source>
        <dbReference type="Proteomes" id="UP001187415"/>
    </source>
</evidence>
<evidence type="ECO:0000313" key="1">
    <source>
        <dbReference type="EMBL" id="KAK2835955.1"/>
    </source>
</evidence>
<organism evidence="1 2">
    <name type="scientific">Channa striata</name>
    <name type="common">Snakehead murrel</name>
    <name type="synonym">Ophicephalus striatus</name>
    <dbReference type="NCBI Taxonomy" id="64152"/>
    <lineage>
        <taxon>Eukaryota</taxon>
        <taxon>Metazoa</taxon>
        <taxon>Chordata</taxon>
        <taxon>Craniata</taxon>
        <taxon>Vertebrata</taxon>
        <taxon>Euteleostomi</taxon>
        <taxon>Actinopterygii</taxon>
        <taxon>Neopterygii</taxon>
        <taxon>Teleostei</taxon>
        <taxon>Neoteleostei</taxon>
        <taxon>Acanthomorphata</taxon>
        <taxon>Anabantaria</taxon>
        <taxon>Anabantiformes</taxon>
        <taxon>Channoidei</taxon>
        <taxon>Channidae</taxon>
        <taxon>Channa</taxon>
    </lineage>
</organism>
<keyword evidence="2" id="KW-1185">Reference proteome</keyword>
<name>A0AA88MDM8_CHASR</name>
<dbReference type="EMBL" id="JAUPFM010000012">
    <property type="protein sequence ID" value="KAK2835955.1"/>
    <property type="molecule type" value="Genomic_DNA"/>
</dbReference>
<sequence>MQPAESSLMEFSRQTRNSPLPVCHLLDEGCYKTEERRLTFFLLEGVRHDGICSGIQVFWKRRPSSAVPKVSEMNRPKQDQELTTAECVWQFLESEISTYSRSLCFWSYIEIPHSQRGEKGSDLVHSIN</sequence>
<reference evidence="1" key="1">
    <citation type="submission" date="2023-07" db="EMBL/GenBank/DDBJ databases">
        <title>Chromosome-level Genome Assembly of Striped Snakehead (Channa striata).</title>
        <authorList>
            <person name="Liu H."/>
        </authorList>
    </citation>
    <scope>NUCLEOTIDE SEQUENCE</scope>
    <source>
        <strain evidence="1">Gz</strain>
        <tissue evidence="1">Muscle</tissue>
    </source>
</reference>
<accession>A0AA88MDM8</accession>
<dbReference type="AlphaFoldDB" id="A0AA88MDM8"/>
<comment type="caution">
    <text evidence="1">The sequence shown here is derived from an EMBL/GenBank/DDBJ whole genome shotgun (WGS) entry which is preliminary data.</text>
</comment>
<dbReference type="Proteomes" id="UP001187415">
    <property type="component" value="Unassembled WGS sequence"/>
</dbReference>
<proteinExistence type="predicted"/>
<gene>
    <name evidence="1" type="ORF">Q5P01_016439</name>
</gene>
<protein>
    <submittedName>
        <fullName evidence="1">Uncharacterized protein</fullName>
    </submittedName>
</protein>